<dbReference type="Gene3D" id="3.30.2310.20">
    <property type="entry name" value="RelE-like"/>
    <property type="match status" value="1"/>
</dbReference>
<dbReference type="PANTHER" id="PTHR33755:SF7">
    <property type="entry name" value="TOXIN MODULE OF TOXIN-ANTITOXIN SYSTEM RELE_STBE FAMILY"/>
    <property type="match status" value="1"/>
</dbReference>
<keyword evidence="4" id="KW-1185">Reference proteome</keyword>
<dbReference type="RefSeq" id="WP_213755293.1">
    <property type="nucleotide sequence ID" value="NZ_JAHCQH010000015.1"/>
</dbReference>
<dbReference type="EMBL" id="JAHCQH010000015">
    <property type="protein sequence ID" value="MBS9477533.1"/>
    <property type="molecule type" value="Genomic_DNA"/>
</dbReference>
<keyword evidence="2" id="KW-1277">Toxin-antitoxin system</keyword>
<dbReference type="Proteomes" id="UP001166585">
    <property type="component" value="Unassembled WGS sequence"/>
</dbReference>
<comment type="caution">
    <text evidence="3">The sequence shown here is derived from an EMBL/GenBank/DDBJ whole genome shotgun (WGS) entry which is preliminary data.</text>
</comment>
<evidence type="ECO:0000256" key="2">
    <source>
        <dbReference type="ARBA" id="ARBA00022649"/>
    </source>
</evidence>
<protein>
    <submittedName>
        <fullName evidence="3">Type II toxin-antitoxin system RelE/ParE family toxin</fullName>
    </submittedName>
</protein>
<dbReference type="PANTHER" id="PTHR33755">
    <property type="entry name" value="TOXIN PARE1-RELATED"/>
    <property type="match status" value="1"/>
</dbReference>
<dbReference type="SUPFAM" id="SSF143011">
    <property type="entry name" value="RelE-like"/>
    <property type="match status" value="1"/>
</dbReference>
<dbReference type="InterPro" id="IPR035093">
    <property type="entry name" value="RelE/ParE_toxin_dom_sf"/>
</dbReference>
<gene>
    <name evidence="3" type="ORF">KIP89_10475</name>
</gene>
<evidence type="ECO:0000313" key="4">
    <source>
        <dbReference type="Proteomes" id="UP001166585"/>
    </source>
</evidence>
<accession>A0ABS5R789</accession>
<sequence>MRYEVELTRPAARDLNAIRKFITESESAARAEEVLRVLQQKLATLAEMPLRGNAPKELMIFGATEFRELHHQSYRMIYAVHGRTVFVVAITDGRRDMQAFLQRRLTP</sequence>
<evidence type="ECO:0000313" key="3">
    <source>
        <dbReference type="EMBL" id="MBS9477533.1"/>
    </source>
</evidence>
<name>A0ABS5R789_9HYPH</name>
<dbReference type="InterPro" id="IPR051803">
    <property type="entry name" value="TA_system_RelE-like_toxin"/>
</dbReference>
<evidence type="ECO:0000256" key="1">
    <source>
        <dbReference type="ARBA" id="ARBA00006226"/>
    </source>
</evidence>
<dbReference type="InterPro" id="IPR007712">
    <property type="entry name" value="RelE/ParE_toxin"/>
</dbReference>
<organism evidence="3 4">
    <name type="scientific">Ancylobacter radicis</name>
    <dbReference type="NCBI Taxonomy" id="2836179"/>
    <lineage>
        <taxon>Bacteria</taxon>
        <taxon>Pseudomonadati</taxon>
        <taxon>Pseudomonadota</taxon>
        <taxon>Alphaproteobacteria</taxon>
        <taxon>Hyphomicrobiales</taxon>
        <taxon>Xanthobacteraceae</taxon>
        <taxon>Ancylobacter</taxon>
    </lineage>
</organism>
<proteinExistence type="inferred from homology"/>
<comment type="similarity">
    <text evidence="1">Belongs to the RelE toxin family.</text>
</comment>
<reference evidence="3" key="1">
    <citation type="submission" date="2021-05" db="EMBL/GenBank/DDBJ databases">
        <authorList>
            <person name="Sun Q."/>
            <person name="Inoue M."/>
        </authorList>
    </citation>
    <scope>NUCLEOTIDE SEQUENCE</scope>
    <source>
        <strain evidence="3">VKM B-3255</strain>
    </source>
</reference>
<dbReference type="Pfam" id="PF05016">
    <property type="entry name" value="ParE_toxin"/>
    <property type="match status" value="1"/>
</dbReference>